<name>A0ABQ4R2B5_9HYPH</name>
<proteinExistence type="predicted"/>
<reference evidence="2" key="2">
    <citation type="submission" date="2021-08" db="EMBL/GenBank/DDBJ databases">
        <authorList>
            <person name="Tani A."/>
            <person name="Ola A."/>
            <person name="Ogura Y."/>
            <person name="Katsura K."/>
            <person name="Hayashi T."/>
        </authorList>
    </citation>
    <scope>NUCLEOTIDE SEQUENCE</scope>
    <source>
        <strain evidence="2">KCTC 52305</strain>
    </source>
</reference>
<evidence type="ECO:0000313" key="2">
    <source>
        <dbReference type="EMBL" id="GJD51290.1"/>
    </source>
</evidence>
<dbReference type="Proteomes" id="UP001055167">
    <property type="component" value="Unassembled WGS sequence"/>
</dbReference>
<keyword evidence="3" id="KW-1185">Reference proteome</keyword>
<accession>A0ABQ4R2B5</accession>
<protein>
    <recommendedName>
        <fullName evidence="4">DUF1348 family protein</fullName>
    </recommendedName>
</protein>
<organism evidence="2 3">
    <name type="scientific">Methylobacterium crusticola</name>
    <dbReference type="NCBI Taxonomy" id="1697972"/>
    <lineage>
        <taxon>Bacteria</taxon>
        <taxon>Pseudomonadati</taxon>
        <taxon>Pseudomonadota</taxon>
        <taxon>Alphaproteobacteria</taxon>
        <taxon>Hyphomicrobiales</taxon>
        <taxon>Methylobacteriaceae</taxon>
        <taxon>Methylobacterium</taxon>
    </lineage>
</organism>
<dbReference type="SUPFAM" id="SSF54427">
    <property type="entry name" value="NTF2-like"/>
    <property type="match status" value="1"/>
</dbReference>
<feature type="region of interest" description="Disordered" evidence="1">
    <location>
        <begin position="1"/>
        <end position="39"/>
    </location>
</feature>
<dbReference type="InterPro" id="IPR032710">
    <property type="entry name" value="NTF2-like_dom_sf"/>
</dbReference>
<dbReference type="Gene3D" id="3.10.450.50">
    <property type="match status" value="1"/>
</dbReference>
<comment type="caution">
    <text evidence="2">The sequence shown here is derived from an EMBL/GenBank/DDBJ whole genome shotgun (WGS) entry which is preliminary data.</text>
</comment>
<gene>
    <name evidence="2" type="ORF">OPKNFCMD_4044</name>
</gene>
<reference evidence="2" key="1">
    <citation type="journal article" date="2021" name="Front. Microbiol.">
        <title>Comprehensive Comparative Genomics and Phenotyping of Methylobacterium Species.</title>
        <authorList>
            <person name="Alessa O."/>
            <person name="Ogura Y."/>
            <person name="Fujitani Y."/>
            <person name="Takami H."/>
            <person name="Hayashi T."/>
            <person name="Sahin N."/>
            <person name="Tani A."/>
        </authorList>
    </citation>
    <scope>NUCLEOTIDE SEQUENCE</scope>
    <source>
        <strain evidence="2">KCTC 52305</strain>
    </source>
</reference>
<sequence>MRARHASINEHPISEAERQFRWPLGRRPDDHPGLSHFGF</sequence>
<evidence type="ECO:0008006" key="4">
    <source>
        <dbReference type="Google" id="ProtNLM"/>
    </source>
</evidence>
<feature type="compositionally biased region" description="Basic and acidic residues" evidence="1">
    <location>
        <begin position="12"/>
        <end position="33"/>
    </location>
</feature>
<evidence type="ECO:0000313" key="3">
    <source>
        <dbReference type="Proteomes" id="UP001055167"/>
    </source>
</evidence>
<evidence type="ECO:0000256" key="1">
    <source>
        <dbReference type="SAM" id="MobiDB-lite"/>
    </source>
</evidence>
<dbReference type="EMBL" id="BPQH01000012">
    <property type="protein sequence ID" value="GJD51290.1"/>
    <property type="molecule type" value="Genomic_DNA"/>
</dbReference>